<dbReference type="AlphaFoldDB" id="A0A7S4P027"/>
<evidence type="ECO:0000256" key="1">
    <source>
        <dbReference type="SAM" id="Phobius"/>
    </source>
</evidence>
<gene>
    <name evidence="2" type="ORF">GTHE00462_LOCUS25883</name>
</gene>
<proteinExistence type="predicted"/>
<feature type="transmembrane region" description="Helical" evidence="1">
    <location>
        <begin position="28"/>
        <end position="47"/>
    </location>
</feature>
<keyword evidence="1" id="KW-1133">Transmembrane helix</keyword>
<organism evidence="2">
    <name type="scientific">Guillardia theta</name>
    <name type="common">Cryptophyte</name>
    <name type="synonym">Cryptomonas phi</name>
    <dbReference type="NCBI Taxonomy" id="55529"/>
    <lineage>
        <taxon>Eukaryota</taxon>
        <taxon>Cryptophyceae</taxon>
        <taxon>Pyrenomonadales</taxon>
        <taxon>Geminigeraceae</taxon>
        <taxon>Guillardia</taxon>
    </lineage>
</organism>
<reference evidence="2" key="1">
    <citation type="submission" date="2021-01" db="EMBL/GenBank/DDBJ databases">
        <authorList>
            <person name="Corre E."/>
            <person name="Pelletier E."/>
            <person name="Niang G."/>
            <person name="Scheremetjew M."/>
            <person name="Finn R."/>
            <person name="Kale V."/>
            <person name="Holt S."/>
            <person name="Cochrane G."/>
            <person name="Meng A."/>
            <person name="Brown T."/>
            <person name="Cohen L."/>
        </authorList>
    </citation>
    <scope>NUCLEOTIDE SEQUENCE</scope>
    <source>
        <strain evidence="2">CCMP 2712</strain>
    </source>
</reference>
<dbReference type="EMBL" id="HBKN01033264">
    <property type="protein sequence ID" value="CAE2318740.1"/>
    <property type="molecule type" value="Transcribed_RNA"/>
</dbReference>
<evidence type="ECO:0000313" key="2">
    <source>
        <dbReference type="EMBL" id="CAE2318740.1"/>
    </source>
</evidence>
<accession>A0A7S4P027</accession>
<name>A0A7S4P027_GUITH</name>
<sequence length="307" mass="34941">MSYGTMALGGGAGGGGERTRRVDNRSRVFVALASVAAALLVVLVVLAPSRRTQLMAARTQSLGEEADWKPRSWSSSHVRTVMSQHLDDQTVKNIWQQPGEAWKGIDDILPTTGKYAYQENHDLNANEAKLLNYLQHARKRIHQIEKRLPEKLPSGKLGKEVEKMKVTMEAQDNGLYSIEQQLRHEKVIKAKAPSSMLSQTATPKASRRVFVDEAMYGEGIQGDIRSQGHKERSWSRKQAANDMNKYFNKLNKQILSKSGYKWSTTQKPGEMDRYFKFLNKRDNKIESQHKNILRREGYFQTHPDEAK</sequence>
<protein>
    <submittedName>
        <fullName evidence="2">Uncharacterized protein</fullName>
    </submittedName>
</protein>
<keyword evidence="1" id="KW-0472">Membrane</keyword>
<keyword evidence="1" id="KW-0812">Transmembrane</keyword>